<dbReference type="InterPro" id="IPR046341">
    <property type="entry name" value="SET_dom_sf"/>
</dbReference>
<sequence length="495" mass="55512">MHRETLPVDQLAAWSRLNNVEFNGVKITIVQGNRGSGLVTTAERSNPLLRIPNDLILSLETVWVYAKSDKHLRQVLEATGDYSRTTRGAVLIFLLLQVTNGATEGSIGVSNPFSEYVKFLPLTVSLPTFWNESEQAIVTGTSLEAALSAKLKSLDREFTLLKEKTSSIDWCQKYWWDADSGTLTFHDWKIVDAMYSVCLTDMFKGSTHNLKQAILTPKKRSRALDLPGIGHSMVPCMDMANHASGDSTSALYETDSDGNAILVLQDDTYMAPNDEVTITYGDEKGACEMLFSYGFIESIVETARELFLDLDMPNDDPLKLAKKAVAQSAPGFRLFLHGDSTDWQSSFIWLLCVNEEDGLEFKVLQNNDGERELQASWKDEEITDMSTLVTLLKLEPLWDVFELRAITTLQTRVEQQLLRLEGSKNSVDELLIVGDIDNDIGKNAMRLRELEEILMLRAYGDFETKKSQLLKSPIVQQYLDTTMAESPGVSEDNFS</sequence>
<reference evidence="1" key="1">
    <citation type="submission" date="2021-03" db="EMBL/GenBank/DDBJ databases">
        <authorList>
            <person name="Tagirdzhanova G."/>
        </authorList>
    </citation>
    <scope>NUCLEOTIDE SEQUENCE</scope>
</reference>
<comment type="caution">
    <text evidence="1">The sequence shown here is derived from an EMBL/GenBank/DDBJ whole genome shotgun (WGS) entry which is preliminary data.</text>
</comment>
<dbReference type="InterPro" id="IPR050600">
    <property type="entry name" value="SETD3_SETD6_MTase"/>
</dbReference>
<dbReference type="CDD" id="cd10527">
    <property type="entry name" value="SET_LSMT"/>
    <property type="match status" value="1"/>
</dbReference>
<evidence type="ECO:0000313" key="2">
    <source>
        <dbReference type="Proteomes" id="UP000664203"/>
    </source>
</evidence>
<accession>A0A8H3I8A4</accession>
<proteinExistence type="predicted"/>
<dbReference type="EMBL" id="CAJPDR010000020">
    <property type="protein sequence ID" value="CAF9907010.1"/>
    <property type="molecule type" value="Genomic_DNA"/>
</dbReference>
<gene>
    <name evidence="1" type="ORF">ALECFALPRED_003041</name>
</gene>
<dbReference type="GO" id="GO:0005634">
    <property type="term" value="C:nucleus"/>
    <property type="evidence" value="ECO:0007669"/>
    <property type="project" value="TreeGrafter"/>
</dbReference>
<evidence type="ECO:0000313" key="1">
    <source>
        <dbReference type="EMBL" id="CAF9907010.1"/>
    </source>
</evidence>
<dbReference type="PANTHER" id="PTHR13271:SF76">
    <property type="entry name" value="SET DOMAIN-CONTAINING PROTEIN 8"/>
    <property type="match status" value="1"/>
</dbReference>
<dbReference type="Proteomes" id="UP000664203">
    <property type="component" value="Unassembled WGS sequence"/>
</dbReference>
<organism evidence="1 2">
    <name type="scientific">Alectoria fallacina</name>
    <dbReference type="NCBI Taxonomy" id="1903189"/>
    <lineage>
        <taxon>Eukaryota</taxon>
        <taxon>Fungi</taxon>
        <taxon>Dikarya</taxon>
        <taxon>Ascomycota</taxon>
        <taxon>Pezizomycotina</taxon>
        <taxon>Lecanoromycetes</taxon>
        <taxon>OSLEUM clade</taxon>
        <taxon>Lecanoromycetidae</taxon>
        <taxon>Lecanorales</taxon>
        <taxon>Lecanorineae</taxon>
        <taxon>Parmeliaceae</taxon>
        <taxon>Alectoria</taxon>
    </lineage>
</organism>
<dbReference type="GO" id="GO:0016279">
    <property type="term" value="F:protein-lysine N-methyltransferase activity"/>
    <property type="evidence" value="ECO:0007669"/>
    <property type="project" value="TreeGrafter"/>
</dbReference>
<dbReference type="PANTHER" id="PTHR13271">
    <property type="entry name" value="UNCHARACTERIZED PUTATIVE METHYLTRANSFERASE"/>
    <property type="match status" value="1"/>
</dbReference>
<protein>
    <recommendedName>
        <fullName evidence="3">SET domain-containing protein</fullName>
    </recommendedName>
</protein>
<dbReference type="OrthoDB" id="441812at2759"/>
<dbReference type="Gene3D" id="3.90.1410.10">
    <property type="entry name" value="set domain protein methyltransferase, domain 1"/>
    <property type="match status" value="1"/>
</dbReference>
<keyword evidence="2" id="KW-1185">Reference proteome</keyword>
<dbReference type="AlphaFoldDB" id="A0A8H3I8A4"/>
<dbReference type="SUPFAM" id="SSF82199">
    <property type="entry name" value="SET domain"/>
    <property type="match status" value="1"/>
</dbReference>
<evidence type="ECO:0008006" key="3">
    <source>
        <dbReference type="Google" id="ProtNLM"/>
    </source>
</evidence>
<name>A0A8H3I8A4_9LECA</name>